<dbReference type="GO" id="GO:0019068">
    <property type="term" value="P:virion assembly"/>
    <property type="evidence" value="ECO:0007669"/>
    <property type="project" value="InterPro"/>
</dbReference>
<feature type="region of interest" description="Disordered" evidence="1">
    <location>
        <begin position="501"/>
        <end position="536"/>
    </location>
</feature>
<keyword evidence="3" id="KW-1185">Reference proteome</keyword>
<dbReference type="RefSeq" id="WP_146507102.1">
    <property type="nucleotide sequence ID" value="NZ_SIHI01000001.1"/>
</dbReference>
<evidence type="ECO:0000313" key="3">
    <source>
        <dbReference type="Proteomes" id="UP000317243"/>
    </source>
</evidence>
<sequence>MISNLIDRFAKAVSPKWASGRELDRRRGKFQMEMLEQAEVRMKRTWDGADTDRVRGSSWMTRNLSTVSALEEDLQSLRDRSEDLFHNDAYVASAVNARVDNVIGRGIRFQSRIKPFGDVISENDSDALNRHIEQMMMEWARAENFNSKQRELERSIAIYGEAIAILSHTSRMGITRTLTVMSPKRLQTPHTLIHDPLVRLGIRFSDESYTTPVEYYFRRVDEHDTHLVSEQFFAVPAERVLHVFEKLTPGQIRGVPWVSPVLNSLKDIKDLKEAKLIAEQVACCTVAFIHTENPYERALGAASSTNSAGQRIEELYPAHVEYLKSDEKVTFVDPNRPGSGMEAYIDGELRGVAGALRIPFELLTKKFSNSFAGGRLALADGKLSFQWWQKQIIDGLLTPLYLAMLDDMVMFQQVGIHPSAWRVWKERYRQHAWIPPGWPYAVNPQQENNADQIAIDGGFGTLTKALSDRGEDVEETMDTRKRERLYQLECDAAVEERRQQLATKLQDPAFGSPDSVSPETETEEVEEELEEEVIDG</sequence>
<protein>
    <submittedName>
        <fullName evidence="2">Phage portal protein, lambda family</fullName>
    </submittedName>
</protein>
<accession>A0A5C5X2S3</accession>
<feature type="compositionally biased region" description="Acidic residues" evidence="1">
    <location>
        <begin position="520"/>
        <end position="536"/>
    </location>
</feature>
<dbReference type="AlphaFoldDB" id="A0A5C5X2S3"/>
<proteinExistence type="predicted"/>
<dbReference type="Pfam" id="PF05136">
    <property type="entry name" value="Phage_portal_2"/>
    <property type="match status" value="1"/>
</dbReference>
<comment type="caution">
    <text evidence="2">The sequence shown here is derived from an EMBL/GenBank/DDBJ whole genome shotgun (WGS) entry which is preliminary data.</text>
</comment>
<reference evidence="2 3" key="1">
    <citation type="submission" date="2019-02" db="EMBL/GenBank/DDBJ databases">
        <title>Deep-cultivation of Planctomycetes and their phenomic and genomic characterization uncovers novel biology.</title>
        <authorList>
            <person name="Wiegand S."/>
            <person name="Jogler M."/>
            <person name="Boedeker C."/>
            <person name="Pinto D."/>
            <person name="Vollmers J."/>
            <person name="Rivas-Marin E."/>
            <person name="Kohn T."/>
            <person name="Peeters S.H."/>
            <person name="Heuer A."/>
            <person name="Rast P."/>
            <person name="Oberbeckmann S."/>
            <person name="Bunk B."/>
            <person name="Jeske O."/>
            <person name="Meyerdierks A."/>
            <person name="Storesund J.E."/>
            <person name="Kallscheuer N."/>
            <person name="Luecker S."/>
            <person name="Lage O.M."/>
            <person name="Pohl T."/>
            <person name="Merkel B.J."/>
            <person name="Hornburger P."/>
            <person name="Mueller R.-W."/>
            <person name="Bruemmer F."/>
            <person name="Labrenz M."/>
            <person name="Spormann A.M."/>
            <person name="Op Den Camp H."/>
            <person name="Overmann J."/>
            <person name="Amann R."/>
            <person name="Jetten M.S.M."/>
            <person name="Mascher T."/>
            <person name="Medema M.H."/>
            <person name="Devos D.P."/>
            <person name="Kaster A.-K."/>
            <person name="Ovreas L."/>
            <person name="Rohde M."/>
            <person name="Galperin M.Y."/>
            <person name="Jogler C."/>
        </authorList>
    </citation>
    <scope>NUCLEOTIDE SEQUENCE [LARGE SCALE GENOMIC DNA]</scope>
    <source>
        <strain evidence="2 3">KOR42</strain>
    </source>
</reference>
<dbReference type="OrthoDB" id="9770450at2"/>
<dbReference type="InterPro" id="IPR006429">
    <property type="entry name" value="Phage_lambda_portal"/>
</dbReference>
<dbReference type="NCBIfam" id="TIGR01539">
    <property type="entry name" value="portal_lambda"/>
    <property type="match status" value="1"/>
</dbReference>
<dbReference type="EMBL" id="SIHI01000001">
    <property type="protein sequence ID" value="TWT57246.1"/>
    <property type="molecule type" value="Genomic_DNA"/>
</dbReference>
<organism evidence="2 3">
    <name type="scientific">Thalassoglobus neptunius</name>
    <dbReference type="NCBI Taxonomy" id="1938619"/>
    <lineage>
        <taxon>Bacteria</taxon>
        <taxon>Pseudomonadati</taxon>
        <taxon>Planctomycetota</taxon>
        <taxon>Planctomycetia</taxon>
        <taxon>Planctomycetales</taxon>
        <taxon>Planctomycetaceae</taxon>
        <taxon>Thalassoglobus</taxon>
    </lineage>
</organism>
<gene>
    <name evidence="2" type="ORF">KOR42_06040</name>
</gene>
<dbReference type="GO" id="GO:0005198">
    <property type="term" value="F:structural molecule activity"/>
    <property type="evidence" value="ECO:0007669"/>
    <property type="project" value="InterPro"/>
</dbReference>
<evidence type="ECO:0000256" key="1">
    <source>
        <dbReference type="SAM" id="MobiDB-lite"/>
    </source>
</evidence>
<dbReference type="Proteomes" id="UP000317243">
    <property type="component" value="Unassembled WGS sequence"/>
</dbReference>
<evidence type="ECO:0000313" key="2">
    <source>
        <dbReference type="EMBL" id="TWT57246.1"/>
    </source>
</evidence>
<name>A0A5C5X2S3_9PLAN</name>